<gene>
    <name evidence="5" type="ORF">FNE76_04365</name>
</gene>
<organism evidence="5 6">
    <name type="scientific">Helicobacter mehlei</name>
    <dbReference type="NCBI Taxonomy" id="2316080"/>
    <lineage>
        <taxon>Bacteria</taxon>
        <taxon>Pseudomonadati</taxon>
        <taxon>Campylobacterota</taxon>
        <taxon>Epsilonproteobacteria</taxon>
        <taxon>Campylobacterales</taxon>
        <taxon>Helicobacteraceae</taxon>
        <taxon>Helicobacter</taxon>
    </lineage>
</organism>
<dbReference type="OrthoDB" id="9784736at2"/>
<dbReference type="InterPro" id="IPR002942">
    <property type="entry name" value="S4_RNA-bd"/>
</dbReference>
<reference evidence="5 6" key="3">
    <citation type="submission" date="2019-07" db="EMBL/GenBank/DDBJ databases">
        <authorList>
            <person name="Papic B."/>
        </authorList>
    </citation>
    <scope>NUCLEOTIDE SEQUENCE [LARGE SCALE GENOMIC DNA]</scope>
    <source>
        <strain evidence="5 6">L8b</strain>
    </source>
</reference>
<dbReference type="SUPFAM" id="SSF55174">
    <property type="entry name" value="Alpha-L RNA-binding motif"/>
    <property type="match status" value="1"/>
</dbReference>
<accession>A0A553UWI0</accession>
<dbReference type="SMART" id="SM00363">
    <property type="entry name" value="S4"/>
    <property type="match status" value="1"/>
</dbReference>
<comment type="caution">
    <text evidence="5">The sequence shown here is derived from an EMBL/GenBank/DDBJ whole genome shotgun (WGS) entry which is preliminary data.</text>
</comment>
<dbReference type="NCBIfam" id="TIGR00478">
    <property type="entry name" value="tly"/>
    <property type="match status" value="1"/>
</dbReference>
<dbReference type="Pfam" id="PF01728">
    <property type="entry name" value="FtsJ"/>
    <property type="match status" value="1"/>
</dbReference>
<reference evidence="6" key="2">
    <citation type="submission" date="2019-07" db="EMBL/GenBank/DDBJ databases">
        <title>Helicobacter labacensis sp. nov., Helicobacter mehlei sp. nov. and Helicobacter vulpis sp. nov., isolated from gastric mucosa of red fox (Vulpis vulpis).</title>
        <authorList>
            <person name="Papic B."/>
        </authorList>
    </citation>
    <scope>NUCLEOTIDE SEQUENCE [LARGE SCALE GENOMIC DNA]</scope>
    <source>
        <strain evidence="6">L8b</strain>
    </source>
</reference>
<reference evidence="5 6" key="1">
    <citation type="submission" date="2019-07" db="EMBL/GenBank/DDBJ databases">
        <title>Helicobacter labacensis sp. nov., Helicobacter mehlei sp. nov. and Helicobacter vulpis sp. nov., isolated from gastric mucosa of red fox (Vulpis vulpis).</title>
        <authorList>
            <person name="Kusar D."/>
            <person name="Gruntar I."/>
            <person name="Pate M."/>
            <person name="Zajc U."/>
            <person name="Ocepek M."/>
        </authorList>
    </citation>
    <scope>NUCLEOTIDE SEQUENCE [LARGE SCALE GENOMIC DNA]</scope>
    <source>
        <strain evidence="5 6">L8b</strain>
    </source>
</reference>
<dbReference type="GO" id="GO:0008168">
    <property type="term" value="F:methyltransferase activity"/>
    <property type="evidence" value="ECO:0007669"/>
    <property type="project" value="UniProtKB-KW"/>
</dbReference>
<dbReference type="InterPro" id="IPR004538">
    <property type="entry name" value="Hemolysin_A/TlyA"/>
</dbReference>
<dbReference type="CDD" id="cd00165">
    <property type="entry name" value="S4"/>
    <property type="match status" value="1"/>
</dbReference>
<keyword evidence="1 3" id="KW-0694">RNA-binding</keyword>
<dbReference type="InterPro" id="IPR036986">
    <property type="entry name" value="S4_RNA-bd_sf"/>
</dbReference>
<dbReference type="CDD" id="cd02440">
    <property type="entry name" value="AdoMet_MTases"/>
    <property type="match status" value="1"/>
</dbReference>
<proteinExistence type="inferred from homology"/>
<dbReference type="InterPro" id="IPR047048">
    <property type="entry name" value="TlyA"/>
</dbReference>
<dbReference type="Gene3D" id="3.10.290.10">
    <property type="entry name" value="RNA-binding S4 domain"/>
    <property type="match status" value="1"/>
</dbReference>
<evidence type="ECO:0000313" key="6">
    <source>
        <dbReference type="Proteomes" id="UP000319322"/>
    </source>
</evidence>
<dbReference type="RefSeq" id="WP_120948367.1">
    <property type="nucleotide sequence ID" value="NZ_QXQP01000008.1"/>
</dbReference>
<dbReference type="InterPro" id="IPR029063">
    <property type="entry name" value="SAM-dependent_MTases_sf"/>
</dbReference>
<dbReference type="Pfam" id="PF01479">
    <property type="entry name" value="S4"/>
    <property type="match status" value="1"/>
</dbReference>
<dbReference type="PANTHER" id="PTHR32319">
    <property type="entry name" value="BACTERIAL HEMOLYSIN-LIKE PROTEIN"/>
    <property type="match status" value="1"/>
</dbReference>
<evidence type="ECO:0000256" key="2">
    <source>
        <dbReference type="ARBA" id="ARBA00029460"/>
    </source>
</evidence>
<dbReference type="GO" id="GO:0032259">
    <property type="term" value="P:methylation"/>
    <property type="evidence" value="ECO:0007669"/>
    <property type="project" value="UniProtKB-KW"/>
</dbReference>
<evidence type="ECO:0000313" key="5">
    <source>
        <dbReference type="EMBL" id="TSA84568.1"/>
    </source>
</evidence>
<dbReference type="SUPFAM" id="SSF53335">
    <property type="entry name" value="S-adenosyl-L-methionine-dependent methyltransferases"/>
    <property type="match status" value="1"/>
</dbReference>
<dbReference type="PROSITE" id="PS50889">
    <property type="entry name" value="S4"/>
    <property type="match status" value="1"/>
</dbReference>
<sequence>MRLDQYLVSKGLCNSRQKAQELILEGGVRVAGRILNKPSLEIKGNLLFALEQDLNLSKRIFVSRAGKKLWAYLEHNPLGCANKVILDVGSSAGGFAQVLLEKGAQRVVCVDVGSNQLDPVLREHPQIELHEHCDIRCFKTQETYDLITCDVSFISLSLILKSLIPLSRAYLLLFKPQFEVGRQAKRNKKGVVLNTGVTAQRLKAFIGEAQALGLRVQHMQLSPIKGKEGNAETFIYFTR</sequence>
<dbReference type="GO" id="GO:0003723">
    <property type="term" value="F:RNA binding"/>
    <property type="evidence" value="ECO:0007669"/>
    <property type="project" value="UniProtKB-KW"/>
</dbReference>
<dbReference type="PANTHER" id="PTHR32319:SF0">
    <property type="entry name" value="BACTERIAL HEMOLYSIN-LIKE PROTEIN"/>
    <property type="match status" value="1"/>
</dbReference>
<dbReference type="AlphaFoldDB" id="A0A553UWI0"/>
<evidence type="ECO:0000256" key="3">
    <source>
        <dbReference type="PROSITE-ProRule" id="PRU00182"/>
    </source>
</evidence>
<comment type="similarity">
    <text evidence="2">Belongs to the TlyA family.</text>
</comment>
<dbReference type="EMBL" id="VKGC01000008">
    <property type="protein sequence ID" value="TSA84568.1"/>
    <property type="molecule type" value="Genomic_DNA"/>
</dbReference>
<dbReference type="Proteomes" id="UP000319322">
    <property type="component" value="Unassembled WGS sequence"/>
</dbReference>
<evidence type="ECO:0000259" key="4">
    <source>
        <dbReference type="SMART" id="SM00363"/>
    </source>
</evidence>
<evidence type="ECO:0000256" key="1">
    <source>
        <dbReference type="ARBA" id="ARBA00022884"/>
    </source>
</evidence>
<name>A0A553UWI0_9HELI</name>
<keyword evidence="5" id="KW-0808">Transferase</keyword>
<dbReference type="InterPro" id="IPR002877">
    <property type="entry name" value="RNA_MeTrfase_FtsJ_dom"/>
</dbReference>
<dbReference type="Gene3D" id="3.40.50.150">
    <property type="entry name" value="Vaccinia Virus protein VP39"/>
    <property type="match status" value="1"/>
</dbReference>
<feature type="domain" description="RNA-binding S4" evidence="4">
    <location>
        <begin position="1"/>
        <end position="65"/>
    </location>
</feature>
<keyword evidence="5" id="KW-0489">Methyltransferase</keyword>
<keyword evidence="6" id="KW-1185">Reference proteome</keyword>
<protein>
    <submittedName>
        <fullName evidence="5">TlyA family RNA methyltransferase</fullName>
    </submittedName>
</protein>